<feature type="region of interest" description="Disordered" evidence="14">
    <location>
        <begin position="443"/>
        <end position="469"/>
    </location>
</feature>
<feature type="compositionally biased region" description="Low complexity" evidence="14">
    <location>
        <begin position="590"/>
        <end position="606"/>
    </location>
</feature>
<comment type="subcellular location">
    <subcellularLocation>
        <location evidence="2">Nucleus</location>
    </subcellularLocation>
</comment>
<dbReference type="GO" id="GO:0008821">
    <property type="term" value="F:crossover junction DNA endonuclease activity"/>
    <property type="evidence" value="ECO:0007669"/>
    <property type="project" value="UniProtKB-ARBA"/>
</dbReference>
<feature type="region of interest" description="Disordered" evidence="14">
    <location>
        <begin position="141"/>
        <end position="169"/>
    </location>
</feature>
<dbReference type="Proteomes" id="UP000478052">
    <property type="component" value="Unassembled WGS sequence"/>
</dbReference>
<feature type="compositionally biased region" description="Basic residues" evidence="14">
    <location>
        <begin position="146"/>
        <end position="166"/>
    </location>
</feature>
<evidence type="ECO:0000256" key="10">
    <source>
        <dbReference type="ARBA" id="ARBA00022842"/>
    </source>
</evidence>
<evidence type="ECO:0000313" key="18">
    <source>
        <dbReference type="Proteomes" id="UP000478052"/>
    </source>
</evidence>
<keyword evidence="18" id="KW-1185">Reference proteome</keyword>
<dbReference type="FunFam" id="1.10.150.20:FF:000030">
    <property type="entry name" value="Flap endonuclease GEN-like 1"/>
    <property type="match status" value="1"/>
</dbReference>
<accession>A0A6G0Z1Z2</accession>
<dbReference type="GO" id="GO:0003697">
    <property type="term" value="F:single-stranded DNA binding"/>
    <property type="evidence" value="ECO:0007669"/>
    <property type="project" value="InterPro"/>
</dbReference>
<evidence type="ECO:0000256" key="1">
    <source>
        <dbReference type="ARBA" id="ARBA00001946"/>
    </source>
</evidence>
<keyword evidence="4" id="KW-0597">Phosphoprotein</keyword>
<feature type="region of interest" description="Disordered" evidence="14">
    <location>
        <begin position="585"/>
        <end position="616"/>
    </location>
</feature>
<evidence type="ECO:0000313" key="17">
    <source>
        <dbReference type="EMBL" id="KAF0764633.1"/>
    </source>
</evidence>
<dbReference type="InterPro" id="IPR006084">
    <property type="entry name" value="XPG/Rad2"/>
</dbReference>
<keyword evidence="7" id="KW-0255">Endonuclease</keyword>
<dbReference type="InterPro" id="IPR029060">
    <property type="entry name" value="PIN-like_dom_sf"/>
</dbReference>
<dbReference type="PROSITE" id="PS00841">
    <property type="entry name" value="XPG_1"/>
    <property type="match status" value="1"/>
</dbReference>
<dbReference type="SMART" id="SM00484">
    <property type="entry name" value="XPGI"/>
    <property type="match status" value="1"/>
</dbReference>
<evidence type="ECO:0000256" key="7">
    <source>
        <dbReference type="ARBA" id="ARBA00022759"/>
    </source>
</evidence>
<dbReference type="InterPro" id="IPR006085">
    <property type="entry name" value="XPG_DNA_repair_N"/>
</dbReference>
<dbReference type="PANTHER" id="PTHR16171:SF7">
    <property type="entry name" value="DNA REPAIR PROTEIN RAD2"/>
    <property type="match status" value="1"/>
</dbReference>
<comment type="caution">
    <text evidence="17">The sequence shown here is derived from an EMBL/GenBank/DDBJ whole genome shotgun (WGS) entry which is preliminary data.</text>
</comment>
<keyword evidence="12" id="KW-0539">Nucleus</keyword>
<feature type="domain" description="XPG-I" evidence="15">
    <location>
        <begin position="736"/>
        <end position="805"/>
    </location>
</feature>
<dbReference type="InterPro" id="IPR006086">
    <property type="entry name" value="XPG-I_dom"/>
</dbReference>
<evidence type="ECO:0000256" key="3">
    <source>
        <dbReference type="ARBA" id="ARBA00005283"/>
    </source>
</evidence>
<keyword evidence="11" id="KW-0234">DNA repair</keyword>
<evidence type="ECO:0000256" key="11">
    <source>
        <dbReference type="ARBA" id="ARBA00023204"/>
    </source>
</evidence>
<dbReference type="SMART" id="SM00485">
    <property type="entry name" value="XPGN"/>
    <property type="match status" value="1"/>
</dbReference>
<dbReference type="OrthoDB" id="31113at2759"/>
<gene>
    <name evidence="17" type="ORF">FWK35_00009262</name>
</gene>
<dbReference type="SMART" id="SM00279">
    <property type="entry name" value="HhH2"/>
    <property type="match status" value="1"/>
</dbReference>
<dbReference type="GO" id="GO:0006289">
    <property type="term" value="P:nucleotide-excision repair"/>
    <property type="evidence" value="ECO:0007669"/>
    <property type="project" value="InterPro"/>
</dbReference>
<name>A0A6G0Z1Z2_APHCR</name>
<evidence type="ECO:0000256" key="9">
    <source>
        <dbReference type="ARBA" id="ARBA00022801"/>
    </source>
</evidence>
<dbReference type="InterPro" id="IPR036279">
    <property type="entry name" value="5-3_exonuclease_C_sf"/>
</dbReference>
<evidence type="ECO:0000256" key="8">
    <source>
        <dbReference type="ARBA" id="ARBA00022763"/>
    </source>
</evidence>
<dbReference type="PROSITE" id="PS00842">
    <property type="entry name" value="XPG_2"/>
    <property type="match status" value="1"/>
</dbReference>
<comment type="similarity">
    <text evidence="13">Belongs to the XPG/RAD2 endonuclease family. GEN subfamily.</text>
</comment>
<dbReference type="Gene3D" id="3.40.50.1010">
    <property type="entry name" value="5'-nuclease"/>
    <property type="match status" value="2"/>
</dbReference>
<dbReference type="GO" id="GO:0005634">
    <property type="term" value="C:nucleus"/>
    <property type="evidence" value="ECO:0007669"/>
    <property type="project" value="UniProtKB-SubCell"/>
</dbReference>
<feature type="compositionally biased region" description="Polar residues" evidence="14">
    <location>
        <begin position="982"/>
        <end position="994"/>
    </location>
</feature>
<keyword evidence="8" id="KW-0227">DNA damage</keyword>
<evidence type="ECO:0000256" key="2">
    <source>
        <dbReference type="ARBA" id="ARBA00004123"/>
    </source>
</evidence>
<feature type="domain" description="XPG N-terminal" evidence="16">
    <location>
        <begin position="1"/>
        <end position="102"/>
    </location>
</feature>
<feature type="compositionally biased region" description="Basic and acidic residues" evidence="14">
    <location>
        <begin position="637"/>
        <end position="666"/>
    </location>
</feature>
<dbReference type="InterPro" id="IPR008918">
    <property type="entry name" value="HhH2"/>
</dbReference>
<evidence type="ECO:0000256" key="13">
    <source>
        <dbReference type="ARBA" id="ARBA00038112"/>
    </source>
</evidence>
<dbReference type="SUPFAM" id="SSF88723">
    <property type="entry name" value="PIN domain-like"/>
    <property type="match status" value="1"/>
</dbReference>
<evidence type="ECO:0000256" key="6">
    <source>
        <dbReference type="ARBA" id="ARBA00022723"/>
    </source>
</evidence>
<evidence type="ECO:0000256" key="14">
    <source>
        <dbReference type="SAM" id="MobiDB-lite"/>
    </source>
</evidence>
<dbReference type="Gene3D" id="1.10.150.20">
    <property type="entry name" value="5' to 3' exonuclease, C-terminal subdomain"/>
    <property type="match status" value="1"/>
</dbReference>
<dbReference type="PRINTS" id="PR00066">
    <property type="entry name" value="XRODRMPGMNTG"/>
</dbReference>
<dbReference type="GO" id="GO:0000400">
    <property type="term" value="F:four-way junction DNA binding"/>
    <property type="evidence" value="ECO:0007669"/>
    <property type="project" value="UniProtKB-ARBA"/>
</dbReference>
<evidence type="ECO:0000259" key="16">
    <source>
        <dbReference type="SMART" id="SM00485"/>
    </source>
</evidence>
<evidence type="ECO:0000256" key="12">
    <source>
        <dbReference type="ARBA" id="ARBA00023242"/>
    </source>
</evidence>
<evidence type="ECO:0000256" key="5">
    <source>
        <dbReference type="ARBA" id="ARBA00022722"/>
    </source>
</evidence>
<dbReference type="PANTHER" id="PTHR16171">
    <property type="entry name" value="DNA REPAIR PROTEIN COMPLEMENTING XP-G CELLS-RELATED"/>
    <property type="match status" value="1"/>
</dbReference>
<dbReference type="SUPFAM" id="SSF47807">
    <property type="entry name" value="5' to 3' exonuclease, C-terminal subdomain"/>
    <property type="match status" value="1"/>
</dbReference>
<dbReference type="Pfam" id="PF00867">
    <property type="entry name" value="XPG_I"/>
    <property type="match status" value="1"/>
</dbReference>
<comment type="cofactor">
    <cofactor evidence="1">
        <name>Mg(2+)</name>
        <dbReference type="ChEBI" id="CHEBI:18420"/>
    </cofactor>
</comment>
<feature type="compositionally biased region" description="Polar residues" evidence="14">
    <location>
        <begin position="667"/>
        <end position="691"/>
    </location>
</feature>
<organism evidence="17 18">
    <name type="scientific">Aphis craccivora</name>
    <name type="common">Cowpea aphid</name>
    <dbReference type="NCBI Taxonomy" id="307492"/>
    <lineage>
        <taxon>Eukaryota</taxon>
        <taxon>Metazoa</taxon>
        <taxon>Ecdysozoa</taxon>
        <taxon>Arthropoda</taxon>
        <taxon>Hexapoda</taxon>
        <taxon>Insecta</taxon>
        <taxon>Pterygota</taxon>
        <taxon>Neoptera</taxon>
        <taxon>Paraneoptera</taxon>
        <taxon>Hemiptera</taxon>
        <taxon>Sternorrhyncha</taxon>
        <taxon>Aphidomorpha</taxon>
        <taxon>Aphidoidea</taxon>
        <taxon>Aphididae</taxon>
        <taxon>Aphidini</taxon>
        <taxon>Aphis</taxon>
        <taxon>Aphis</taxon>
    </lineage>
</organism>
<dbReference type="GO" id="GO:0046872">
    <property type="term" value="F:metal ion binding"/>
    <property type="evidence" value="ECO:0007669"/>
    <property type="project" value="UniProtKB-KW"/>
</dbReference>
<protein>
    <submittedName>
        <fullName evidence="17">DNA repair protein complementing XP-G cells</fullName>
    </submittedName>
</protein>
<keyword evidence="9" id="KW-0378">Hydrolase</keyword>
<dbReference type="Pfam" id="PF00752">
    <property type="entry name" value="XPG_N"/>
    <property type="match status" value="1"/>
</dbReference>
<dbReference type="PRINTS" id="PR00853">
    <property type="entry name" value="XPGRADSUPER"/>
</dbReference>
<feature type="region of interest" description="Disordered" evidence="14">
    <location>
        <begin position="965"/>
        <end position="1015"/>
    </location>
</feature>
<dbReference type="AlphaFoldDB" id="A0A6G0Z1Z2"/>
<reference evidence="17 18" key="1">
    <citation type="submission" date="2019-08" db="EMBL/GenBank/DDBJ databases">
        <title>Whole genome of Aphis craccivora.</title>
        <authorList>
            <person name="Voronova N.V."/>
            <person name="Shulinski R.S."/>
            <person name="Bandarenka Y.V."/>
            <person name="Zhorov D.G."/>
            <person name="Warner D."/>
        </authorList>
    </citation>
    <scope>NUCLEOTIDE SEQUENCE [LARGE SCALE GENOMIC DNA]</scope>
    <source>
        <strain evidence="17">180601</strain>
        <tissue evidence="17">Whole Body</tissue>
    </source>
</reference>
<keyword evidence="5" id="KW-0540">Nuclease</keyword>
<dbReference type="InterPro" id="IPR001044">
    <property type="entry name" value="XPG/Rad2_eukaryotes"/>
</dbReference>
<comment type="similarity">
    <text evidence="3">Belongs to the XPG/RAD2 endonuclease family. XPG subfamily.</text>
</comment>
<feature type="region of interest" description="Disordered" evidence="14">
    <location>
        <begin position="633"/>
        <end position="691"/>
    </location>
</feature>
<keyword evidence="6" id="KW-0479">Metal-binding</keyword>
<evidence type="ECO:0000259" key="15">
    <source>
        <dbReference type="SMART" id="SM00484"/>
    </source>
</evidence>
<dbReference type="EMBL" id="VUJU01001586">
    <property type="protein sequence ID" value="KAF0764633.1"/>
    <property type="molecule type" value="Genomic_DNA"/>
</dbReference>
<proteinExistence type="inferred from homology"/>
<dbReference type="CDD" id="cd09868">
    <property type="entry name" value="PIN_XPG_RAD2"/>
    <property type="match status" value="2"/>
</dbReference>
<sequence>MGVQGLWKLLESAGKPIPVEKLENKVLSIDVSIWMYQIIKGVQESEHGATTNGHLIVMFHRICKLLFYGIKPIFVFDGGVPELKKITINVAGDSDKEESDEKPPLTKQMLEALQILCKFSRGDFDVFEQHKSYEDMIKKLAEKGKSNQRPRAQRQAQKNRAKKSTGKTKEKLLKNMLEQAALKTVINAGNALSEDEVISKTVGHLNKRAETDLFELPNLPEPIEIDKKKVPIKEKDQSYTNLANENILLLAVENQNNDFLYANIAKDKEKSSPVKLNAFSSMQIGELLNGYSQDQKRLSEKKNQQKLKREMTFNELETFLNDDNKTINSIDEFSQKIDSDQDTVFYYESGINKSAKSSNSKNYEMPKKIKTSNFDKSVEPESKSTSHKILTTDAIGSPTLTEDIDEDIFKALAGDESLEEDRLAWLIFNENKIASKRRSSEFESPNIKCPKPDTGFSSGSEVLTSDMEEDETVKNNKVLSKKHSSRSIFITEDDVSNENLDNFNEEDYLSWVSHSIDESSQTKKENKNAIINPQDIPSTSKTFSFQENEDNISKRISVDQQHINESIYFASKSIKTEELNIFNNDSPTIESDNSNDSFSENSVNFSPEESLSEDDEKLQVSVLKLLDNKNIQNVNQDSDKKSDAPKVTKNEFKETNSTKNVIREKFNSPTKCNNISTKRPKSPNNESSSMNEQYLQSIQDTLIKRQNDLASLHRTSDRMASSVTQKITSEIKSLLKLFGIPYITAPMEAEAQCAFLEKIGRTEGTVTDDSDVWLFGANVVYKDFFDNQKYVKQFRSIDIKQKFALSRNSFIQLAFLVGSDYTNGIDGIGPVSAIEILSFFESKTKNMNIEEKLLRIKEIVNSKAEVYCDIPFMKKLKSTKIGNDFPNKAVINAYLHPIVNESIESFNWGTLQVDSIVQFAQTNFDWDVSKTKSKLAPVLKKVSERTTQTTLDSFVKALPKLSNTNTGMSKRVSQAVKRLRNDNSSVEYNKKSGNSKISLSDSTDKTDKKRRKNLK</sequence>
<dbReference type="InterPro" id="IPR019974">
    <property type="entry name" value="XPG_CS"/>
</dbReference>
<evidence type="ECO:0000256" key="4">
    <source>
        <dbReference type="ARBA" id="ARBA00022553"/>
    </source>
</evidence>
<keyword evidence="10" id="KW-0460">Magnesium</keyword>
<dbReference type="GO" id="GO:0017108">
    <property type="term" value="F:5'-flap endonuclease activity"/>
    <property type="evidence" value="ECO:0007669"/>
    <property type="project" value="UniProtKB-ARBA"/>
</dbReference>